<evidence type="ECO:0000313" key="2">
    <source>
        <dbReference type="EMBL" id="XBT79823.1"/>
    </source>
</evidence>
<gene>
    <name evidence="2" type="ORF">ABIH81_19415</name>
</gene>
<evidence type="ECO:0000259" key="1">
    <source>
        <dbReference type="Pfam" id="PF03372"/>
    </source>
</evidence>
<dbReference type="RefSeq" id="WP_349876306.1">
    <property type="nucleotide sequence ID" value="NZ_CP157974.1"/>
</dbReference>
<dbReference type="SUPFAM" id="SSF56219">
    <property type="entry name" value="DNase I-like"/>
    <property type="match status" value="1"/>
</dbReference>
<protein>
    <submittedName>
        <fullName evidence="2">Endonuclease/exonuclease/phosphatase family protein</fullName>
    </submittedName>
</protein>
<keyword evidence="2" id="KW-0378">Hydrolase</keyword>
<feature type="domain" description="Endonuclease/exonuclease/phosphatase" evidence="1">
    <location>
        <begin position="8"/>
        <end position="278"/>
    </location>
</feature>
<keyword evidence="2" id="KW-0255">Endonuclease</keyword>
<dbReference type="Gene3D" id="3.60.10.10">
    <property type="entry name" value="Endonuclease/exonuclease/phosphatase"/>
    <property type="match status" value="1"/>
</dbReference>
<reference evidence="2" key="1">
    <citation type="submission" date="2024-06" db="EMBL/GenBank/DDBJ databases">
        <title>Micromonospora sp. strain HUAS YX12 genome sequences.</title>
        <authorList>
            <person name="Mo P."/>
        </authorList>
    </citation>
    <scope>NUCLEOTIDE SEQUENCE</scope>
    <source>
        <strain evidence="2">HUAS YX12</strain>
    </source>
</reference>
<dbReference type="PANTHER" id="PTHR42834">
    <property type="entry name" value="ENDONUCLEASE/EXONUCLEASE/PHOSPHATASE FAMILY PROTEIN (AFU_ORTHOLOGUE AFUA_3G09210)"/>
    <property type="match status" value="1"/>
</dbReference>
<dbReference type="Pfam" id="PF03372">
    <property type="entry name" value="Exo_endo_phos"/>
    <property type="match status" value="1"/>
</dbReference>
<proteinExistence type="predicted"/>
<dbReference type="InterPro" id="IPR005135">
    <property type="entry name" value="Endo/exonuclease/phosphatase"/>
</dbReference>
<accession>A0AAU7QUQ4</accession>
<organism evidence="2">
    <name type="scientific">Micromonospora sp. HUAS YX12</name>
    <dbReference type="NCBI Taxonomy" id="3156396"/>
    <lineage>
        <taxon>Bacteria</taxon>
        <taxon>Bacillati</taxon>
        <taxon>Actinomycetota</taxon>
        <taxon>Actinomycetes</taxon>
        <taxon>Micromonosporales</taxon>
        <taxon>Micromonosporaceae</taxon>
        <taxon>Micromonospora</taxon>
    </lineage>
</organism>
<name>A0AAU7QUQ4_9ACTN</name>
<dbReference type="AlphaFoldDB" id="A0AAU7QUQ4"/>
<dbReference type="InterPro" id="IPR036691">
    <property type="entry name" value="Endo/exonu/phosph_ase_sf"/>
</dbReference>
<dbReference type="GO" id="GO:0004519">
    <property type="term" value="F:endonuclease activity"/>
    <property type="evidence" value="ECO:0007669"/>
    <property type="project" value="UniProtKB-KW"/>
</dbReference>
<dbReference type="PANTHER" id="PTHR42834:SF1">
    <property type="entry name" value="ENDONUCLEASE_EXONUCLEASE_PHOSPHATASE FAMILY PROTEIN (AFU_ORTHOLOGUE AFUA_3G09210)"/>
    <property type="match status" value="1"/>
</dbReference>
<sequence length="331" mass="35284">MANNLIVMTWNVENLFPPQDTDTSAAGTYTAKLTYLAALIAGTGADVVALQEIGSLRAAQDLQAALGEPWQAVVSSHPDSRGIRVAVLARHPLTQEAQILALPPSGLPAVPDVDGDTLTHMGRGALQVHVDCGGAGLRLLTAHLKSKLLTYPGGRRYPLNEDERARGAGYALLRRTAEAVALRVHLNETLAAAAVNGQPGMPTILCGDLNDGPDAITTVLLEGPADGDVNRPDKGDAVRLYNLGRRLPPARAYSRIYQGNGELIDHILATRDLQLQLSNVDSLVDDITSIGASTRSRQKTVVPDHAPVIARFNGHRNQPVDRHSAFTGWPT</sequence>
<dbReference type="EMBL" id="CP157974">
    <property type="protein sequence ID" value="XBT79823.1"/>
    <property type="molecule type" value="Genomic_DNA"/>
</dbReference>
<keyword evidence="2" id="KW-0540">Nuclease</keyword>